<dbReference type="Proteomes" id="UP001058739">
    <property type="component" value="Chromosome 02"/>
</dbReference>
<protein>
    <recommendedName>
        <fullName evidence="3">Lipoprotein</fullName>
    </recommendedName>
</protein>
<keyword evidence="2" id="KW-1185">Reference proteome</keyword>
<evidence type="ECO:0000313" key="1">
    <source>
        <dbReference type="EMBL" id="UWL61736.1"/>
    </source>
</evidence>
<dbReference type="RefSeq" id="WP_119039395.1">
    <property type="nucleotide sequence ID" value="NZ_CADEAT010000046.1"/>
</dbReference>
<dbReference type="EMBL" id="CP099968">
    <property type="protein sequence ID" value="UWL61736.1"/>
    <property type="molecule type" value="Genomic_DNA"/>
</dbReference>
<reference evidence="1" key="1">
    <citation type="submission" date="2022-06" db="EMBL/GenBank/DDBJ databases">
        <title>Complete Genome Sequence of Deoxynivalenol-bioadsorption Ochrobactrum pseudintermedium ASAG-D25.</title>
        <authorList>
            <person name="Wang N."/>
        </authorList>
    </citation>
    <scope>NUCLEOTIDE SEQUENCE</scope>
    <source>
        <strain evidence="1">ASAG-D25</strain>
    </source>
</reference>
<accession>A0ABY5UEH2</accession>
<sequence length="96" mass="10239">MNSKLFIILTIPLFVATGCTSSPKPWVKDNTPRSEADQAMADCKYQAQAATIGIGSNDRPKNMTDAIGQGIGDGIVQAMDQAELVKSCMEAKGFTQ</sequence>
<evidence type="ECO:0000313" key="2">
    <source>
        <dbReference type="Proteomes" id="UP001058739"/>
    </source>
</evidence>
<name>A0ABY5UEH2_9HYPH</name>
<gene>
    <name evidence="1" type="ORF">NIK97_17800</name>
</gene>
<dbReference type="PROSITE" id="PS51257">
    <property type="entry name" value="PROKAR_LIPOPROTEIN"/>
    <property type="match status" value="1"/>
</dbReference>
<proteinExistence type="predicted"/>
<evidence type="ECO:0008006" key="3">
    <source>
        <dbReference type="Google" id="ProtNLM"/>
    </source>
</evidence>
<organism evidence="1 2">
    <name type="scientific">Brucella pseudintermedia</name>
    <dbReference type="NCBI Taxonomy" id="370111"/>
    <lineage>
        <taxon>Bacteria</taxon>
        <taxon>Pseudomonadati</taxon>
        <taxon>Pseudomonadota</taxon>
        <taxon>Alphaproteobacteria</taxon>
        <taxon>Hyphomicrobiales</taxon>
        <taxon>Brucellaceae</taxon>
        <taxon>Brucella/Ochrobactrum group</taxon>
        <taxon>Brucella</taxon>
    </lineage>
</organism>